<evidence type="ECO:0000256" key="17">
    <source>
        <dbReference type="ARBA" id="ARBA00023136"/>
    </source>
</evidence>
<comment type="cofactor">
    <cofactor evidence="3">
        <name>Ca(2+)</name>
        <dbReference type="ChEBI" id="CHEBI:29108"/>
    </cofactor>
</comment>
<dbReference type="InterPro" id="IPR036541">
    <property type="entry name" value="PLipase_A1_sf"/>
</dbReference>
<evidence type="ECO:0000256" key="9">
    <source>
        <dbReference type="ARBA" id="ARBA00022452"/>
    </source>
</evidence>
<keyword evidence="15" id="KW-0442">Lipid degradation</keyword>
<dbReference type="Gene3D" id="2.40.230.10">
    <property type="entry name" value="Phospholipase A1"/>
    <property type="match status" value="1"/>
</dbReference>
<evidence type="ECO:0000256" key="15">
    <source>
        <dbReference type="ARBA" id="ARBA00022963"/>
    </source>
</evidence>
<evidence type="ECO:0000256" key="16">
    <source>
        <dbReference type="ARBA" id="ARBA00023098"/>
    </source>
</evidence>
<keyword evidence="18" id="KW-0998">Cell outer membrane</keyword>
<dbReference type="Proteomes" id="UP001501411">
    <property type="component" value="Unassembled WGS sequence"/>
</dbReference>
<gene>
    <name evidence="21" type="ORF">GCM10023231_28920</name>
</gene>
<dbReference type="InterPro" id="IPR003187">
    <property type="entry name" value="PLipase_A1"/>
</dbReference>
<evidence type="ECO:0000256" key="11">
    <source>
        <dbReference type="ARBA" id="ARBA00022723"/>
    </source>
</evidence>
<dbReference type="PANTHER" id="PTHR40457:SF1">
    <property type="entry name" value="PHOSPHOLIPASE A1"/>
    <property type="match status" value="1"/>
</dbReference>
<keyword evidence="9" id="KW-1134">Transmembrane beta strand</keyword>
<comment type="subcellular location">
    <subcellularLocation>
        <location evidence="4">Cell outer membrane</location>
        <topology evidence="4">Multi-pass membrane protein</topology>
    </subcellularLocation>
</comment>
<evidence type="ECO:0000256" key="13">
    <source>
        <dbReference type="ARBA" id="ARBA00022801"/>
    </source>
</evidence>
<dbReference type="EC" id="3.1.1.32" evidence="7"/>
<name>A0ABP9BPQ0_9SPHI</name>
<evidence type="ECO:0000256" key="4">
    <source>
        <dbReference type="ARBA" id="ARBA00004571"/>
    </source>
</evidence>
<feature type="signal peptide" evidence="20">
    <location>
        <begin position="1"/>
        <end position="21"/>
    </location>
</feature>
<keyword evidence="14" id="KW-0106">Calcium</keyword>
<evidence type="ECO:0000256" key="14">
    <source>
        <dbReference type="ARBA" id="ARBA00022837"/>
    </source>
</evidence>
<accession>A0ABP9BPQ0</accession>
<evidence type="ECO:0000256" key="19">
    <source>
        <dbReference type="ARBA" id="ARBA00032375"/>
    </source>
</evidence>
<comment type="similarity">
    <text evidence="5">Belongs to the phospholipase A1 family.</text>
</comment>
<comment type="caution">
    <text evidence="21">The sequence shown here is derived from an EMBL/GenBank/DDBJ whole genome shotgun (WGS) entry which is preliminary data.</text>
</comment>
<comment type="catalytic activity">
    <reaction evidence="2">
        <text>a 1,2-diacyl-sn-glycero-3-phosphocholine + H2O = a 1-acyl-sn-glycero-3-phosphocholine + a fatty acid + H(+)</text>
        <dbReference type="Rhea" id="RHEA:15801"/>
        <dbReference type="ChEBI" id="CHEBI:15377"/>
        <dbReference type="ChEBI" id="CHEBI:15378"/>
        <dbReference type="ChEBI" id="CHEBI:28868"/>
        <dbReference type="ChEBI" id="CHEBI:57643"/>
        <dbReference type="ChEBI" id="CHEBI:58168"/>
        <dbReference type="EC" id="3.1.1.4"/>
    </reaction>
</comment>
<dbReference type="Pfam" id="PF02253">
    <property type="entry name" value="PLA1"/>
    <property type="match status" value="1"/>
</dbReference>
<evidence type="ECO:0000256" key="10">
    <source>
        <dbReference type="ARBA" id="ARBA00022692"/>
    </source>
</evidence>
<keyword evidence="10" id="KW-0812">Transmembrane</keyword>
<keyword evidence="16" id="KW-0443">Lipid metabolism</keyword>
<evidence type="ECO:0000256" key="2">
    <source>
        <dbReference type="ARBA" id="ARBA00001604"/>
    </source>
</evidence>
<evidence type="ECO:0000256" key="7">
    <source>
        <dbReference type="ARBA" id="ARBA00013179"/>
    </source>
</evidence>
<dbReference type="EC" id="3.1.1.4" evidence="8"/>
<keyword evidence="12 20" id="KW-0732">Signal</keyword>
<dbReference type="PANTHER" id="PTHR40457">
    <property type="entry name" value="PHOSPHOLIPASE A1"/>
    <property type="match status" value="1"/>
</dbReference>
<comment type="subunit">
    <text evidence="6">Homodimer; dimerization is reversible, and the dimeric form is the active one.</text>
</comment>
<evidence type="ECO:0000256" key="6">
    <source>
        <dbReference type="ARBA" id="ARBA00011702"/>
    </source>
</evidence>
<evidence type="ECO:0000256" key="20">
    <source>
        <dbReference type="SAM" id="SignalP"/>
    </source>
</evidence>
<evidence type="ECO:0000256" key="1">
    <source>
        <dbReference type="ARBA" id="ARBA00000111"/>
    </source>
</evidence>
<keyword evidence="11" id="KW-0479">Metal-binding</keyword>
<evidence type="ECO:0000256" key="8">
    <source>
        <dbReference type="ARBA" id="ARBA00013278"/>
    </source>
</evidence>
<dbReference type="EMBL" id="BAABIQ010000039">
    <property type="protein sequence ID" value="GAA4798387.1"/>
    <property type="molecule type" value="Genomic_DNA"/>
</dbReference>
<reference evidence="22" key="1">
    <citation type="journal article" date="2019" name="Int. J. Syst. Evol. Microbiol.">
        <title>The Global Catalogue of Microorganisms (GCM) 10K type strain sequencing project: providing services to taxonomists for standard genome sequencing and annotation.</title>
        <authorList>
            <consortium name="The Broad Institute Genomics Platform"/>
            <consortium name="The Broad Institute Genome Sequencing Center for Infectious Disease"/>
            <person name="Wu L."/>
            <person name="Ma J."/>
        </authorList>
    </citation>
    <scope>NUCLEOTIDE SEQUENCE [LARGE SCALE GENOMIC DNA]</scope>
    <source>
        <strain evidence="22">JCM 18200</strain>
    </source>
</reference>
<comment type="catalytic activity">
    <reaction evidence="1">
        <text>a 1,2-diacyl-sn-glycero-3-phosphocholine + H2O = a 2-acyl-sn-glycero-3-phosphocholine + a fatty acid + H(+)</text>
        <dbReference type="Rhea" id="RHEA:18689"/>
        <dbReference type="ChEBI" id="CHEBI:15377"/>
        <dbReference type="ChEBI" id="CHEBI:15378"/>
        <dbReference type="ChEBI" id="CHEBI:28868"/>
        <dbReference type="ChEBI" id="CHEBI:57643"/>
        <dbReference type="ChEBI" id="CHEBI:57875"/>
        <dbReference type="EC" id="3.1.1.32"/>
    </reaction>
</comment>
<dbReference type="SUPFAM" id="SSF56931">
    <property type="entry name" value="Outer membrane phospholipase A (OMPLA)"/>
    <property type="match status" value="1"/>
</dbReference>
<keyword evidence="13" id="KW-0378">Hydrolase</keyword>
<dbReference type="RefSeq" id="WP_345232522.1">
    <property type="nucleotide sequence ID" value="NZ_BAABIQ010000039.1"/>
</dbReference>
<evidence type="ECO:0000313" key="22">
    <source>
        <dbReference type="Proteomes" id="UP001501411"/>
    </source>
</evidence>
<feature type="chain" id="PRO_5045708926" description="Phosphatidylcholine 1-acylhydrolase" evidence="20">
    <location>
        <begin position="22"/>
        <end position="275"/>
    </location>
</feature>
<evidence type="ECO:0000256" key="18">
    <source>
        <dbReference type="ARBA" id="ARBA00023237"/>
    </source>
</evidence>
<evidence type="ECO:0000313" key="21">
    <source>
        <dbReference type="EMBL" id="GAA4798387.1"/>
    </source>
</evidence>
<proteinExistence type="inferred from homology"/>
<keyword evidence="22" id="KW-1185">Reference proteome</keyword>
<keyword evidence="17" id="KW-0472">Membrane</keyword>
<organism evidence="21 22">
    <name type="scientific">Olivibacter ginsenosidimutans</name>
    <dbReference type="NCBI Taxonomy" id="1176537"/>
    <lineage>
        <taxon>Bacteria</taxon>
        <taxon>Pseudomonadati</taxon>
        <taxon>Bacteroidota</taxon>
        <taxon>Sphingobacteriia</taxon>
        <taxon>Sphingobacteriales</taxon>
        <taxon>Sphingobacteriaceae</taxon>
        <taxon>Olivibacter</taxon>
    </lineage>
</organism>
<sequence>MRKFMLILNLVLLGLIRTSNAQIIEKDADFQASELMIDQPGFSMHRDNYFISGIPLNKKPSRDNSDVKYQISFKQRLRRTPLPGGVFPYLMYTQKAFWDIYKSSKPFDEINFNPGFALVRPFFLKGHRLSYLSAFLEHESNGRDSIYSRSWNFFAVSLRSQWTERLTLGLRFWLPMAYKDDNPDLLTYVGLGELSSSYIIKPDIWSADIILKKGKGWNNKGSMQVQLNWRPFKDENQYLMLQWFQGNGESLIDYKQHTSMLRIGFLLKPNILGVF</sequence>
<protein>
    <recommendedName>
        <fullName evidence="19">Phosphatidylcholine 1-acylhydrolase</fullName>
        <ecNumber evidence="7">3.1.1.32</ecNumber>
        <ecNumber evidence="8">3.1.1.4</ecNumber>
    </recommendedName>
</protein>
<dbReference type="PRINTS" id="PR01486">
    <property type="entry name" value="PHPHLIPASEA1"/>
</dbReference>
<evidence type="ECO:0000256" key="5">
    <source>
        <dbReference type="ARBA" id="ARBA00010525"/>
    </source>
</evidence>
<evidence type="ECO:0000256" key="3">
    <source>
        <dbReference type="ARBA" id="ARBA00001913"/>
    </source>
</evidence>
<evidence type="ECO:0000256" key="12">
    <source>
        <dbReference type="ARBA" id="ARBA00022729"/>
    </source>
</evidence>